<evidence type="ECO:0000256" key="18">
    <source>
        <dbReference type="SAM" id="SignalP"/>
    </source>
</evidence>
<dbReference type="PROSITE" id="PS50835">
    <property type="entry name" value="IG_LIKE"/>
    <property type="match status" value="1"/>
</dbReference>
<dbReference type="PROSITE" id="PS50093">
    <property type="entry name" value="PKD"/>
    <property type="match status" value="1"/>
</dbReference>
<dbReference type="EMBL" id="JBDKWZ010000013">
    <property type="protein sequence ID" value="MEN7550358.1"/>
    <property type="molecule type" value="Genomic_DNA"/>
</dbReference>
<evidence type="ECO:0000256" key="8">
    <source>
        <dbReference type="ARBA" id="ARBA00022692"/>
    </source>
</evidence>
<evidence type="ECO:0000256" key="16">
    <source>
        <dbReference type="ARBA" id="ARBA00023180"/>
    </source>
</evidence>
<evidence type="ECO:0000256" key="10">
    <source>
        <dbReference type="ARBA" id="ARBA00022737"/>
    </source>
</evidence>
<keyword evidence="8" id="KW-0812">Transmembrane</keyword>
<keyword evidence="23" id="KW-1185">Reference proteome</keyword>
<evidence type="ECO:0000256" key="9">
    <source>
        <dbReference type="ARBA" id="ARBA00022729"/>
    </source>
</evidence>
<protein>
    <submittedName>
        <fullName evidence="22">Gliding motility-associated C-terminal domain-containing protein</fullName>
    </submittedName>
</protein>
<dbReference type="InterPro" id="IPR032675">
    <property type="entry name" value="LRR_dom_sf"/>
</dbReference>
<evidence type="ECO:0000313" key="23">
    <source>
        <dbReference type="Proteomes" id="UP001403385"/>
    </source>
</evidence>
<dbReference type="PANTHER" id="PTHR27000">
    <property type="entry name" value="LEUCINE-RICH REPEAT RECEPTOR-LIKE PROTEIN KINASE FAMILY PROTEIN-RELATED"/>
    <property type="match status" value="1"/>
</dbReference>
<dbReference type="InterPro" id="IPR001611">
    <property type="entry name" value="Leu-rich_rpt"/>
</dbReference>
<evidence type="ECO:0000256" key="17">
    <source>
        <dbReference type="ARBA" id="ARBA00023273"/>
    </source>
</evidence>
<dbReference type="SMART" id="SM00089">
    <property type="entry name" value="PKD"/>
    <property type="match status" value="1"/>
</dbReference>
<dbReference type="InterPro" id="IPR007110">
    <property type="entry name" value="Ig-like_dom"/>
</dbReference>
<dbReference type="InterPro" id="IPR053879">
    <property type="entry name" value="HYDIN_VesB_CFA65-like_Ig"/>
</dbReference>
<keyword evidence="12" id="KW-0969">Cilium</keyword>
<dbReference type="InterPro" id="IPR013783">
    <property type="entry name" value="Ig-like_fold"/>
</dbReference>
<evidence type="ECO:0000256" key="5">
    <source>
        <dbReference type="ARBA" id="ARBA00022475"/>
    </source>
</evidence>
<dbReference type="InterPro" id="IPR045829">
    <property type="entry name" value="PKD_6"/>
</dbReference>
<dbReference type="SMART" id="SM00409">
    <property type="entry name" value="IG"/>
    <property type="match status" value="2"/>
</dbReference>
<keyword evidence="7" id="KW-0433">Leucine-rich repeat</keyword>
<dbReference type="Pfam" id="PF22544">
    <property type="entry name" value="HYDIN_VesB_CFA65-like_Ig"/>
    <property type="match status" value="1"/>
</dbReference>
<dbReference type="SMART" id="SM00369">
    <property type="entry name" value="LRR_TYP"/>
    <property type="match status" value="6"/>
</dbReference>
<proteinExistence type="predicted"/>
<evidence type="ECO:0000256" key="6">
    <source>
        <dbReference type="ARBA" id="ARBA00022490"/>
    </source>
</evidence>
<evidence type="ECO:0000256" key="3">
    <source>
        <dbReference type="ARBA" id="ARBA00004236"/>
    </source>
</evidence>
<evidence type="ECO:0000259" key="21">
    <source>
        <dbReference type="PROSITE" id="PS50853"/>
    </source>
</evidence>
<feature type="signal peptide" evidence="18">
    <location>
        <begin position="1"/>
        <end position="34"/>
    </location>
</feature>
<dbReference type="InterPro" id="IPR017868">
    <property type="entry name" value="Filamin/ABP280_repeat-like"/>
</dbReference>
<evidence type="ECO:0000259" key="20">
    <source>
        <dbReference type="PROSITE" id="PS50835"/>
    </source>
</evidence>
<evidence type="ECO:0000313" key="22">
    <source>
        <dbReference type="EMBL" id="MEN7550358.1"/>
    </source>
</evidence>
<dbReference type="CDD" id="cd00146">
    <property type="entry name" value="PKD"/>
    <property type="match status" value="1"/>
</dbReference>
<dbReference type="Pfam" id="PF19408">
    <property type="entry name" value="PKD_6"/>
    <property type="match status" value="1"/>
</dbReference>
<evidence type="ECO:0000259" key="19">
    <source>
        <dbReference type="PROSITE" id="PS50093"/>
    </source>
</evidence>
<dbReference type="InterPro" id="IPR003961">
    <property type="entry name" value="FN3_dom"/>
</dbReference>
<keyword evidence="17" id="KW-0966">Cell projection</keyword>
<keyword evidence="10" id="KW-0677">Repeat</keyword>
<dbReference type="SMART" id="SM00060">
    <property type="entry name" value="FN3"/>
    <property type="match status" value="1"/>
</dbReference>
<dbReference type="NCBIfam" id="NF012200">
    <property type="entry name" value="choice_anch_D"/>
    <property type="match status" value="1"/>
</dbReference>
<dbReference type="CDD" id="cd00096">
    <property type="entry name" value="Ig"/>
    <property type="match status" value="1"/>
</dbReference>
<dbReference type="InterPro" id="IPR036116">
    <property type="entry name" value="FN3_sf"/>
</dbReference>
<dbReference type="PROSITE" id="PS51450">
    <property type="entry name" value="LRR"/>
    <property type="match status" value="1"/>
</dbReference>
<dbReference type="SUPFAM" id="SSF49299">
    <property type="entry name" value="PKD domain"/>
    <property type="match status" value="1"/>
</dbReference>
<name>A0AAW9S912_9BACT</name>
<keyword evidence="15" id="KW-0675">Receptor</keyword>
<dbReference type="InterPro" id="IPR000601">
    <property type="entry name" value="PKD_dom"/>
</dbReference>
<dbReference type="InterPro" id="IPR003591">
    <property type="entry name" value="Leu-rich_rpt_typical-subtyp"/>
</dbReference>
<dbReference type="SUPFAM" id="SSF52058">
    <property type="entry name" value="L domain-like"/>
    <property type="match status" value="1"/>
</dbReference>
<evidence type="ECO:0000256" key="12">
    <source>
        <dbReference type="ARBA" id="ARBA00023069"/>
    </source>
</evidence>
<keyword evidence="16" id="KW-0325">Glycoprotein</keyword>
<dbReference type="NCBIfam" id="TIGR04131">
    <property type="entry name" value="Bac_Flav_CTERM"/>
    <property type="match status" value="1"/>
</dbReference>
<organism evidence="22 23">
    <name type="scientific">Rapidithrix thailandica</name>
    <dbReference type="NCBI Taxonomy" id="413964"/>
    <lineage>
        <taxon>Bacteria</taxon>
        <taxon>Pseudomonadati</taxon>
        <taxon>Bacteroidota</taxon>
        <taxon>Cytophagia</taxon>
        <taxon>Cytophagales</taxon>
        <taxon>Flammeovirgaceae</taxon>
        <taxon>Rapidithrix</taxon>
    </lineage>
</organism>
<gene>
    <name evidence="22" type="ORF">AAG747_20740</name>
</gene>
<sequence>MKSRVYFLHAILNSFSRKLILVLCICMGTLNAFAQSDVATCAEKDSLTLVTLYNTLNGAAWAQAWNLSAPMENWEGVGLSEDRCVETLLLNNRGLEGQLPIEIGQLENLVALDLSKNTISGNIPPEIALLSNLTELRLGENPLTGTLPPELGNLTALKLLIINKASLEGAILVEMAGMSSLAWLNLSENQLSGLLPQEIGNLLELQFLFLFQNQLMGEIPESIGLLKKLERLDLRTNQLSGSIPDALGELESLTTLRLDENKLTGGLPESLKNLPNLTDINVRNNMLDQLGDFSNFIIDYINVINNRLTFEDLLPNMDVFTSAAQGDYVPQAKVGSKQTVSLQPGDDYIIALNIDNQLNSNEYRWFRNGQEIATGNDNLYEFTDVQPQDAGVYTCEVTNPGVPGLVLYSWPVTLIVSNDPLPRIEVSANGILILNGDQTPESLDNTDFGLVGIGNDAIHDFTITNTGTAPLVFAGNPPVQLTGEHAGDFTVFSNFPSTLETGESVRFRVKFSPQEEGPREASVLIVHNDVTNSPFTFAIQGTGVNATLNAPSDLVAEAISDSEIRLEWVDNSNYENKFILERSLDPGFVQFTPIEISVNTETYTDEALICNTTYHYRIKSVNGSTESPYTEPAQATTLGLENVNIEVDGSLTQCEGETDNLTLTAVPSGAGYTYRWLKNGTATNFTSQEFSPAATGNYQVKVISPGGACEGISKEVEVVVLAKPQPEISGPEATCPGATSVFYEVSSSFSNNIYTWEVIGGAIVSGQGTKRIEVDWGEGTEGTVNVLEQIGESGCQGEASLEVVLEQGVAPTVNLTSDAPGNTLCKNQTVTFTAEAMNAGTNPGFQWEVNGEVRADAGNGSTFSTNDLANGDEVTVKLIPSDDACGSATSVSSNTITLRIDDVSIAFSHQMQASNEEGYPVAFIDQTSGGVKARTWYFGDAQNTMSTEQAPVFVYETPGRYPVKLIIESEGGCIDSLVQEIVVEEIIDINIMNVITPNGDGKNDALFITNMELYTENEVTVINRWGSEVFSGKNYQNNWEATYKGETLPPGTYVCILKLLDRNKVFKQTITIIR</sequence>
<evidence type="ECO:0000256" key="7">
    <source>
        <dbReference type="ARBA" id="ARBA00022614"/>
    </source>
</evidence>
<keyword evidence="9 18" id="KW-0732">Signal</keyword>
<dbReference type="CDD" id="cd00063">
    <property type="entry name" value="FN3"/>
    <property type="match status" value="1"/>
</dbReference>
<dbReference type="SUPFAM" id="SSF49265">
    <property type="entry name" value="Fibronectin type III"/>
    <property type="match status" value="1"/>
</dbReference>
<dbReference type="Gene3D" id="3.80.10.10">
    <property type="entry name" value="Ribonuclease Inhibitor"/>
    <property type="match status" value="2"/>
</dbReference>
<evidence type="ECO:0000256" key="14">
    <source>
        <dbReference type="ARBA" id="ARBA00023157"/>
    </source>
</evidence>
<dbReference type="Pfam" id="PF18911">
    <property type="entry name" value="PKD_4"/>
    <property type="match status" value="1"/>
</dbReference>
<evidence type="ECO:0000256" key="1">
    <source>
        <dbReference type="ARBA" id="ARBA00004138"/>
    </source>
</evidence>
<dbReference type="InterPro" id="IPR036179">
    <property type="entry name" value="Ig-like_dom_sf"/>
</dbReference>
<evidence type="ECO:0000256" key="2">
    <source>
        <dbReference type="ARBA" id="ARBA00004167"/>
    </source>
</evidence>
<dbReference type="FunFam" id="3.80.10.10:FF:000299">
    <property type="entry name" value="Piriformospora indica-insensitive protein 2"/>
    <property type="match status" value="1"/>
</dbReference>
<reference evidence="22 23" key="1">
    <citation type="submission" date="2024-04" db="EMBL/GenBank/DDBJ databases">
        <title>Novel genus in family Flammeovirgaceae.</title>
        <authorList>
            <person name="Nguyen T.H."/>
            <person name="Vuong T.Q."/>
            <person name="Le H."/>
            <person name="Kim S.-G."/>
        </authorList>
    </citation>
    <scope>NUCLEOTIDE SEQUENCE [LARGE SCALE GENOMIC DNA]</scope>
    <source>
        <strain evidence="22 23">JCM 23209</strain>
    </source>
</reference>
<dbReference type="Pfam" id="PF00560">
    <property type="entry name" value="LRR_1"/>
    <property type="match status" value="5"/>
</dbReference>
<dbReference type="Pfam" id="PF13585">
    <property type="entry name" value="CHU_C"/>
    <property type="match status" value="1"/>
</dbReference>
<dbReference type="GO" id="GO:0005737">
    <property type="term" value="C:cytoplasm"/>
    <property type="evidence" value="ECO:0007669"/>
    <property type="project" value="UniProtKB-SubCell"/>
</dbReference>
<evidence type="ECO:0000256" key="15">
    <source>
        <dbReference type="ARBA" id="ARBA00023170"/>
    </source>
</evidence>
<feature type="chain" id="PRO_5043376201" evidence="18">
    <location>
        <begin position="35"/>
        <end position="1074"/>
    </location>
</feature>
<keyword evidence="6" id="KW-0963">Cytoplasm</keyword>
<evidence type="ECO:0000256" key="13">
    <source>
        <dbReference type="ARBA" id="ARBA00023136"/>
    </source>
</evidence>
<keyword evidence="13" id="KW-0472">Membrane</keyword>
<keyword evidence="14" id="KW-1015">Disulfide bond</keyword>
<comment type="caution">
    <text evidence="22">The sequence shown here is derived from an EMBL/GenBank/DDBJ whole genome shotgun (WGS) entry which is preliminary data.</text>
</comment>
<dbReference type="Proteomes" id="UP001403385">
    <property type="component" value="Unassembled WGS sequence"/>
</dbReference>
<dbReference type="InterPro" id="IPR026341">
    <property type="entry name" value="T9SS_type_B"/>
</dbReference>
<dbReference type="PROSITE" id="PS50853">
    <property type="entry name" value="FN3"/>
    <property type="match status" value="1"/>
</dbReference>
<dbReference type="PANTHER" id="PTHR27000:SF775">
    <property type="entry name" value="PLANT INTRACELLULAR RAS-GROUP-RELATED LRR PROTEIN 3"/>
    <property type="match status" value="1"/>
</dbReference>
<dbReference type="RefSeq" id="WP_346823139.1">
    <property type="nucleotide sequence ID" value="NZ_JBDKWZ010000013.1"/>
</dbReference>
<keyword evidence="5" id="KW-1003">Cell membrane</keyword>
<comment type="subcellular location">
    <subcellularLocation>
        <location evidence="3">Cell membrane</location>
    </subcellularLocation>
    <subcellularLocation>
        <location evidence="1">Cell projection</location>
        <location evidence="1">Cilium</location>
    </subcellularLocation>
    <subcellularLocation>
        <location evidence="4">Cytoplasm</location>
    </subcellularLocation>
    <subcellularLocation>
        <location evidence="2">Membrane</location>
        <topology evidence="2">Single-pass membrane protein</topology>
    </subcellularLocation>
</comment>
<dbReference type="SUPFAM" id="SSF48726">
    <property type="entry name" value="Immunoglobulin"/>
    <property type="match status" value="1"/>
</dbReference>
<dbReference type="GO" id="GO:0005886">
    <property type="term" value="C:plasma membrane"/>
    <property type="evidence" value="ECO:0007669"/>
    <property type="project" value="UniProtKB-SubCell"/>
</dbReference>
<evidence type="ECO:0000256" key="4">
    <source>
        <dbReference type="ARBA" id="ARBA00004496"/>
    </source>
</evidence>
<dbReference type="Gene3D" id="2.60.40.10">
    <property type="entry name" value="Immunoglobulins"/>
    <property type="match status" value="5"/>
</dbReference>
<dbReference type="InterPro" id="IPR022409">
    <property type="entry name" value="PKD/Chitinase_dom"/>
</dbReference>
<dbReference type="FunFam" id="3.80.10.10:FF:000400">
    <property type="entry name" value="Nuclear pore complex protein NUP107"/>
    <property type="match status" value="1"/>
</dbReference>
<feature type="domain" description="PKD" evidence="19">
    <location>
        <begin position="921"/>
        <end position="984"/>
    </location>
</feature>
<feature type="domain" description="Ig-like" evidence="20">
    <location>
        <begin position="330"/>
        <end position="399"/>
    </location>
</feature>
<dbReference type="PROSITE" id="PS50194">
    <property type="entry name" value="FILAMIN_REPEAT"/>
    <property type="match status" value="1"/>
</dbReference>
<feature type="domain" description="Fibronectin type-III" evidence="21">
    <location>
        <begin position="550"/>
        <end position="640"/>
    </location>
</feature>
<keyword evidence="11" id="KW-1133">Transmembrane helix</keyword>
<accession>A0AAW9S912</accession>
<evidence type="ECO:0000256" key="11">
    <source>
        <dbReference type="ARBA" id="ARBA00022989"/>
    </source>
</evidence>
<dbReference type="InterPro" id="IPR003599">
    <property type="entry name" value="Ig_sub"/>
</dbReference>
<dbReference type="InterPro" id="IPR035986">
    <property type="entry name" value="PKD_dom_sf"/>
</dbReference>
<dbReference type="AlphaFoldDB" id="A0AAW9S912"/>